<name>A0A6A7B7M0_9PLEO</name>
<proteinExistence type="predicted"/>
<dbReference type="AlphaFoldDB" id="A0A6A7B7M0"/>
<dbReference type="Proteomes" id="UP000799423">
    <property type="component" value="Unassembled WGS sequence"/>
</dbReference>
<dbReference type="OrthoDB" id="3754550at2759"/>
<keyword evidence="3" id="KW-1185">Reference proteome</keyword>
<gene>
    <name evidence="2" type="ORF">T440DRAFT_489307</name>
</gene>
<sequence>MPSCFSTPHLPPTPSPARQISYPFAIICEVKPTSKAPTATPSTSTSDPSATNPAAANPGATHANPTYLVSWHSNSAGIITDDPRTVPRDVLLARFPDVVRAWDLKQRKELEHEVKVLHRTQELARIMWGTGKYGSSSKIREAKGRKPFAGCRKHVHGNERVGGVEGMQCEEGNKETRHWGPVHACAPHPPDDPKPGICKGCRMEHWTLVTFGLQGRGARVALCVQCCNNEIKDSTKRCVCETKWQCWDCREEELSRLAGARRKWKAEFEGACGKCKEFGKNMMERMGWCVYCEGVRVYGDV</sequence>
<reference evidence="2" key="1">
    <citation type="submission" date="2020-01" db="EMBL/GenBank/DDBJ databases">
        <authorList>
            <consortium name="DOE Joint Genome Institute"/>
            <person name="Haridas S."/>
            <person name="Albert R."/>
            <person name="Binder M."/>
            <person name="Bloem J."/>
            <person name="Labutti K."/>
            <person name="Salamov A."/>
            <person name="Andreopoulos B."/>
            <person name="Baker S.E."/>
            <person name="Barry K."/>
            <person name="Bills G."/>
            <person name="Bluhm B.H."/>
            <person name="Cannon C."/>
            <person name="Castanera R."/>
            <person name="Culley D.E."/>
            <person name="Daum C."/>
            <person name="Ezra D."/>
            <person name="Gonzalez J.B."/>
            <person name="Henrissat B."/>
            <person name="Kuo A."/>
            <person name="Liang C."/>
            <person name="Lipzen A."/>
            <person name="Lutzoni F."/>
            <person name="Magnuson J."/>
            <person name="Mondo S."/>
            <person name="Nolan M."/>
            <person name="Ohm R."/>
            <person name="Pangilinan J."/>
            <person name="Park H.-J."/>
            <person name="Ramirez L."/>
            <person name="Alfaro M."/>
            <person name="Sun H."/>
            <person name="Tritt A."/>
            <person name="Yoshinaga Y."/>
            <person name="Zwiers L.-H."/>
            <person name="Turgeon B.G."/>
            <person name="Goodwin S.B."/>
            <person name="Spatafora J.W."/>
            <person name="Crous P.W."/>
            <person name="Grigoriev I.V."/>
        </authorList>
    </citation>
    <scope>NUCLEOTIDE SEQUENCE</scope>
    <source>
        <strain evidence="2">IPT5</strain>
    </source>
</reference>
<dbReference type="EMBL" id="MU006303">
    <property type="protein sequence ID" value="KAF2851294.1"/>
    <property type="molecule type" value="Genomic_DNA"/>
</dbReference>
<evidence type="ECO:0000313" key="3">
    <source>
        <dbReference type="Proteomes" id="UP000799423"/>
    </source>
</evidence>
<evidence type="ECO:0000313" key="2">
    <source>
        <dbReference type="EMBL" id="KAF2851294.1"/>
    </source>
</evidence>
<organism evidence="2 3">
    <name type="scientific">Plenodomus tracheiphilus IPT5</name>
    <dbReference type="NCBI Taxonomy" id="1408161"/>
    <lineage>
        <taxon>Eukaryota</taxon>
        <taxon>Fungi</taxon>
        <taxon>Dikarya</taxon>
        <taxon>Ascomycota</taxon>
        <taxon>Pezizomycotina</taxon>
        <taxon>Dothideomycetes</taxon>
        <taxon>Pleosporomycetidae</taxon>
        <taxon>Pleosporales</taxon>
        <taxon>Pleosporineae</taxon>
        <taxon>Leptosphaeriaceae</taxon>
        <taxon>Plenodomus</taxon>
    </lineage>
</organism>
<feature type="region of interest" description="Disordered" evidence="1">
    <location>
        <begin position="34"/>
        <end position="61"/>
    </location>
</feature>
<protein>
    <submittedName>
        <fullName evidence="2">Uncharacterized protein</fullName>
    </submittedName>
</protein>
<evidence type="ECO:0000256" key="1">
    <source>
        <dbReference type="SAM" id="MobiDB-lite"/>
    </source>
</evidence>
<accession>A0A6A7B7M0</accession>